<feature type="chain" id="PRO_5011407710" evidence="2">
    <location>
        <begin position="19"/>
        <end position="148"/>
    </location>
</feature>
<dbReference type="HOGENOM" id="CLU_1760590_0_0_1"/>
<dbReference type="SMART" id="SM00494">
    <property type="entry name" value="ChtBD2"/>
    <property type="match status" value="1"/>
</dbReference>
<dbReference type="PROSITE" id="PS50940">
    <property type="entry name" value="CHIT_BIND_II"/>
    <property type="match status" value="1"/>
</dbReference>
<feature type="domain" description="Chitin-binding type-2" evidence="3">
    <location>
        <begin position="92"/>
        <end position="148"/>
    </location>
</feature>
<dbReference type="EMBL" id="DS231870">
    <property type="protein sequence ID" value="EDS40993.1"/>
    <property type="molecule type" value="Genomic_DNA"/>
</dbReference>
<organism>
    <name type="scientific">Culex quinquefasciatus</name>
    <name type="common">Southern house mosquito</name>
    <name type="synonym">Culex pungens</name>
    <dbReference type="NCBI Taxonomy" id="7176"/>
    <lineage>
        <taxon>Eukaryota</taxon>
        <taxon>Metazoa</taxon>
        <taxon>Ecdysozoa</taxon>
        <taxon>Arthropoda</taxon>
        <taxon>Hexapoda</taxon>
        <taxon>Insecta</taxon>
        <taxon>Pterygota</taxon>
        <taxon>Neoptera</taxon>
        <taxon>Endopterygota</taxon>
        <taxon>Diptera</taxon>
        <taxon>Nematocera</taxon>
        <taxon>Culicoidea</taxon>
        <taxon>Culicidae</taxon>
        <taxon>Culicinae</taxon>
        <taxon>Culicini</taxon>
        <taxon>Culex</taxon>
        <taxon>Culex</taxon>
    </lineage>
</organism>
<dbReference type="KEGG" id="cqu:CpipJ_CPIJ003955"/>
<dbReference type="VEuPathDB" id="VectorBase:CQUJHB010088"/>
<dbReference type="GO" id="GO:0008061">
    <property type="term" value="F:chitin binding"/>
    <property type="evidence" value="ECO:0007669"/>
    <property type="project" value="InterPro"/>
</dbReference>
<proteinExistence type="predicted"/>
<dbReference type="GO" id="GO:0005576">
    <property type="term" value="C:extracellular region"/>
    <property type="evidence" value="ECO:0007669"/>
    <property type="project" value="InterPro"/>
</dbReference>
<dbReference type="InterPro" id="IPR002557">
    <property type="entry name" value="Chitin-bd_dom"/>
</dbReference>
<dbReference type="InterPro" id="IPR036508">
    <property type="entry name" value="Chitin-bd_dom_sf"/>
</dbReference>
<feature type="compositionally biased region" description="Low complexity" evidence="1">
    <location>
        <begin position="45"/>
        <end position="81"/>
    </location>
</feature>
<evidence type="ECO:0000313" key="5">
    <source>
        <dbReference type="EnsemblMetazoa" id="CPIJ003955-PA"/>
    </source>
</evidence>
<feature type="signal peptide" evidence="2">
    <location>
        <begin position="1"/>
        <end position="18"/>
    </location>
</feature>
<evidence type="ECO:0000313" key="4">
    <source>
        <dbReference type="EMBL" id="EDS40993.1"/>
    </source>
</evidence>
<keyword evidence="6" id="KW-1185">Reference proteome</keyword>
<sequence length="148" mass="15839">MKYTLLLIALACLATANAMPRSWDGEETEITGFKKGSSSEESSEESSSSSEENSSEENSSGKTTTTSATSATEEQESTTGEPTTTIAPPNYTAMCRGIVVDLLPNPVDCTQFVLCVMGRFEVNQCEDGHIFYPSVRVCGIGSPDECEI</sequence>
<dbReference type="OrthoDB" id="6020543at2759"/>
<dbReference type="AlphaFoldDB" id="B0WAA3"/>
<dbReference type="Proteomes" id="UP000002320">
    <property type="component" value="Unassembled WGS sequence"/>
</dbReference>
<keyword evidence="2" id="KW-0732">Signal</keyword>
<dbReference type="InParanoid" id="B0WAA3"/>
<dbReference type="SUPFAM" id="SSF57625">
    <property type="entry name" value="Invertebrate chitin-binding proteins"/>
    <property type="match status" value="1"/>
</dbReference>
<evidence type="ECO:0000259" key="3">
    <source>
        <dbReference type="PROSITE" id="PS50940"/>
    </source>
</evidence>
<gene>
    <name evidence="5" type="primary">6035451</name>
    <name evidence="4" type="ORF">CpipJ_CPIJ003955</name>
</gene>
<evidence type="ECO:0000256" key="2">
    <source>
        <dbReference type="SAM" id="SignalP"/>
    </source>
</evidence>
<feature type="region of interest" description="Disordered" evidence="1">
    <location>
        <begin position="25"/>
        <end position="89"/>
    </location>
</feature>
<reference evidence="5" key="2">
    <citation type="submission" date="2021-02" db="UniProtKB">
        <authorList>
            <consortium name="EnsemblMetazoa"/>
        </authorList>
    </citation>
    <scope>IDENTIFICATION</scope>
    <source>
        <strain evidence="5">JHB</strain>
    </source>
</reference>
<evidence type="ECO:0000256" key="1">
    <source>
        <dbReference type="SAM" id="MobiDB-lite"/>
    </source>
</evidence>
<dbReference type="Gene3D" id="3.20.20.80">
    <property type="entry name" value="Glycosidases"/>
    <property type="match status" value="1"/>
</dbReference>
<name>B0WAA3_CULQU</name>
<reference evidence="4" key="1">
    <citation type="submission" date="2007-03" db="EMBL/GenBank/DDBJ databases">
        <title>Annotation of Culex pipiens quinquefasciatus.</title>
        <authorList>
            <consortium name="The Broad Institute Genome Sequencing Platform"/>
            <person name="Atkinson P.W."/>
            <person name="Hemingway J."/>
            <person name="Christensen B.M."/>
            <person name="Higgs S."/>
            <person name="Kodira C."/>
            <person name="Hannick L."/>
            <person name="Megy K."/>
            <person name="O'Leary S."/>
            <person name="Pearson M."/>
            <person name="Haas B.J."/>
            <person name="Mauceli E."/>
            <person name="Wortman J.R."/>
            <person name="Lee N.H."/>
            <person name="Guigo R."/>
            <person name="Stanke M."/>
            <person name="Alvarado L."/>
            <person name="Amedeo P."/>
            <person name="Antoine C.H."/>
            <person name="Arensburger P."/>
            <person name="Bidwell S.L."/>
            <person name="Crawford M."/>
            <person name="Camaro F."/>
            <person name="Devon K."/>
            <person name="Engels R."/>
            <person name="Hammond M."/>
            <person name="Howarth C."/>
            <person name="Koehrsen M."/>
            <person name="Lawson D."/>
            <person name="Montgomery P."/>
            <person name="Nene V."/>
            <person name="Nusbaum C."/>
            <person name="Puiu D."/>
            <person name="Romero-Severson J."/>
            <person name="Severson D.W."/>
            <person name="Shumway M."/>
            <person name="Sisk P."/>
            <person name="Stolte C."/>
            <person name="Zeng Q."/>
            <person name="Eisenstadt E."/>
            <person name="Fraser-Liggett C."/>
            <person name="Strausberg R."/>
            <person name="Galagan J."/>
            <person name="Birren B."/>
            <person name="Collins F.H."/>
        </authorList>
    </citation>
    <scope>NUCLEOTIDE SEQUENCE [LARGE SCALE GENOMIC DNA]</scope>
    <source>
        <strain evidence="4">JHB</strain>
    </source>
</reference>
<evidence type="ECO:0000313" key="6">
    <source>
        <dbReference type="Proteomes" id="UP000002320"/>
    </source>
</evidence>
<dbReference type="Pfam" id="PF01607">
    <property type="entry name" value="CBM_14"/>
    <property type="match status" value="1"/>
</dbReference>
<accession>B0WAA3</accession>
<protein>
    <submittedName>
        <fullName evidence="4">Predicted protein</fullName>
    </submittedName>
</protein>
<dbReference type="EnsemblMetazoa" id="CPIJ003955-RA">
    <property type="protein sequence ID" value="CPIJ003955-PA"/>
    <property type="gene ID" value="CPIJ003955"/>
</dbReference>
<dbReference type="VEuPathDB" id="VectorBase:CPIJ003955"/>